<evidence type="ECO:0000256" key="6">
    <source>
        <dbReference type="SAM" id="MobiDB-lite"/>
    </source>
</evidence>
<dbReference type="Pfam" id="PF16088">
    <property type="entry name" value="BORCS7"/>
    <property type="match status" value="1"/>
</dbReference>
<keyword evidence="4" id="KW-0472">Membrane</keyword>
<keyword evidence="5" id="KW-0458">Lysosome</keyword>
<organism evidence="7 8">
    <name type="scientific">Neocallimastix californiae</name>
    <dbReference type="NCBI Taxonomy" id="1754190"/>
    <lineage>
        <taxon>Eukaryota</taxon>
        <taxon>Fungi</taxon>
        <taxon>Fungi incertae sedis</taxon>
        <taxon>Chytridiomycota</taxon>
        <taxon>Chytridiomycota incertae sedis</taxon>
        <taxon>Neocallimastigomycetes</taxon>
        <taxon>Neocallimastigales</taxon>
        <taxon>Neocallimastigaceae</taxon>
        <taxon>Neocallimastix</taxon>
    </lineage>
</organism>
<feature type="region of interest" description="Disordered" evidence="6">
    <location>
        <begin position="77"/>
        <end position="125"/>
    </location>
</feature>
<evidence type="ECO:0000256" key="5">
    <source>
        <dbReference type="ARBA" id="ARBA00023228"/>
    </source>
</evidence>
<feature type="compositionally biased region" description="Low complexity" evidence="6">
    <location>
        <begin position="81"/>
        <end position="105"/>
    </location>
</feature>
<dbReference type="EMBL" id="MCOG01000031">
    <property type="protein sequence ID" value="ORY73969.1"/>
    <property type="molecule type" value="Genomic_DNA"/>
</dbReference>
<evidence type="ECO:0000256" key="4">
    <source>
        <dbReference type="ARBA" id="ARBA00023136"/>
    </source>
</evidence>
<proteinExistence type="inferred from homology"/>
<comment type="subcellular location">
    <subcellularLocation>
        <location evidence="1">Lysosome membrane</location>
    </subcellularLocation>
</comment>
<accession>A0A1Y2ER04</accession>
<comment type="caution">
    <text evidence="7">The sequence shown here is derived from an EMBL/GenBank/DDBJ whole genome shotgun (WGS) entry which is preliminary data.</text>
</comment>
<dbReference type="OrthoDB" id="2150486at2759"/>
<dbReference type="Proteomes" id="UP000193920">
    <property type="component" value="Unassembled WGS sequence"/>
</dbReference>
<feature type="compositionally biased region" description="Basic residues" evidence="6">
    <location>
        <begin position="1"/>
        <end position="10"/>
    </location>
</feature>
<feature type="region of interest" description="Disordered" evidence="6">
    <location>
        <begin position="1"/>
        <end position="26"/>
    </location>
</feature>
<dbReference type="AlphaFoldDB" id="A0A1Y2ER04"/>
<keyword evidence="8" id="KW-1185">Reference proteome</keyword>
<gene>
    <name evidence="7" type="ORF">LY90DRAFT_666423</name>
</gene>
<name>A0A1Y2ER04_9FUNG</name>
<dbReference type="InterPro" id="IPR032143">
    <property type="entry name" value="BORCS7"/>
</dbReference>
<feature type="compositionally biased region" description="Polar residues" evidence="6">
    <location>
        <begin position="12"/>
        <end position="24"/>
    </location>
</feature>
<evidence type="ECO:0000256" key="1">
    <source>
        <dbReference type="ARBA" id="ARBA00004656"/>
    </source>
</evidence>
<evidence type="ECO:0000256" key="3">
    <source>
        <dbReference type="ARBA" id="ARBA00022295"/>
    </source>
</evidence>
<comment type="similarity">
    <text evidence="2">Belongs to the BORCS7 family.</text>
</comment>
<evidence type="ECO:0000256" key="2">
    <source>
        <dbReference type="ARBA" id="ARBA00005433"/>
    </source>
</evidence>
<evidence type="ECO:0000313" key="8">
    <source>
        <dbReference type="Proteomes" id="UP000193920"/>
    </source>
</evidence>
<evidence type="ECO:0000313" key="7">
    <source>
        <dbReference type="EMBL" id="ORY73969.1"/>
    </source>
</evidence>
<reference evidence="7 8" key="1">
    <citation type="submission" date="2016-08" db="EMBL/GenBank/DDBJ databases">
        <title>A Parts List for Fungal Cellulosomes Revealed by Comparative Genomics.</title>
        <authorList>
            <consortium name="DOE Joint Genome Institute"/>
            <person name="Haitjema C.H."/>
            <person name="Gilmore S.P."/>
            <person name="Henske J.K."/>
            <person name="Solomon K.V."/>
            <person name="De Groot R."/>
            <person name="Kuo A."/>
            <person name="Mondo S.J."/>
            <person name="Salamov A.A."/>
            <person name="Labutti K."/>
            <person name="Zhao Z."/>
            <person name="Chiniquy J."/>
            <person name="Barry K."/>
            <person name="Brewer H.M."/>
            <person name="Purvine S.O."/>
            <person name="Wright A.T."/>
            <person name="Boxma B."/>
            <person name="Van Alen T."/>
            <person name="Hackstein J.H."/>
            <person name="Baker S.E."/>
            <person name="Grigoriev I.V."/>
            <person name="O'Malley M.A."/>
        </authorList>
    </citation>
    <scope>NUCLEOTIDE SEQUENCE [LARGE SCALE GENOMIC DNA]</scope>
    <source>
        <strain evidence="7 8">G1</strain>
    </source>
</reference>
<protein>
    <recommendedName>
        <fullName evidence="3">BLOC-1-related complex subunit 7</fullName>
    </recommendedName>
</protein>
<sequence>MNNLIGRKKSNSNENSETKPTSGISLMKHNRLRVLSESSSNKIISSNNDLLINSTENFMFKKNITITEKKNQLKKKKYYLRKNSNNYKSNSSIDINSRSSSNNDISDSEISESPRHAPLLSAQSYSVGTKNNKNKVLEKTNTQIYNNYDSTTSDPSTLAQPIRQELQIKAKESISDVILACRSLIQTSNINNDLSKTAYNFSLLDSVFSDIDNSITKINQNLNTCKQKNEDIMKSLNELSQAQEDRIINHK</sequence>